<sequence length="164" mass="17288">MLRIFTYATFIFVIFSSGTFANESTLSGTLLSPEGELRGGFKLTPAPGGLLVSATLENMPVGQHAFHLHANPSCADSFNAAGGHYNPKDKPHGFFSGTEYHLGDMPNIHVGKTGKLKIENFIHGLILSPNTPPPGTLIIHAGGDDYISQPSGAAGKRIACGVIE</sequence>
<dbReference type="InterPro" id="IPR018152">
    <property type="entry name" value="SOD_Cu/Zn_BS"/>
</dbReference>
<evidence type="ECO:0000256" key="1">
    <source>
        <dbReference type="ARBA" id="ARBA00010457"/>
    </source>
</evidence>
<dbReference type="AlphaFoldDB" id="U2XQU8"/>
<dbReference type="InterPro" id="IPR001424">
    <property type="entry name" value="SOD_Cu_Zn_dom"/>
</dbReference>
<dbReference type="PANTHER" id="PTHR10003">
    <property type="entry name" value="SUPEROXIDE DISMUTASE CU-ZN -RELATED"/>
    <property type="match status" value="1"/>
</dbReference>
<dbReference type="SUPFAM" id="SSF49329">
    <property type="entry name" value="Cu,Zn superoxide dismutase-like"/>
    <property type="match status" value="1"/>
</dbReference>
<dbReference type="InterPro" id="IPR024134">
    <property type="entry name" value="SOD_Cu/Zn_/chaperone"/>
</dbReference>
<evidence type="ECO:0000313" key="4">
    <source>
        <dbReference type="Proteomes" id="UP000016762"/>
    </source>
</evidence>
<evidence type="ECO:0000259" key="2">
    <source>
        <dbReference type="Pfam" id="PF00080"/>
    </source>
</evidence>
<dbReference type="OrthoDB" id="5431326at2"/>
<gene>
    <name evidence="3" type="primary">prfB</name>
    <name evidence="3" type="ORF">RS24_00461</name>
</gene>
<dbReference type="Proteomes" id="UP000016762">
    <property type="component" value="Unassembled WGS sequence"/>
</dbReference>
<dbReference type="eggNOG" id="COG2032">
    <property type="taxonomic scope" value="Bacteria"/>
</dbReference>
<dbReference type="STRING" id="1397666.RS24_00461"/>
<dbReference type="EMBL" id="AWXE01000001">
    <property type="protein sequence ID" value="ERL47502.1"/>
    <property type="molecule type" value="Genomic_DNA"/>
</dbReference>
<dbReference type="GO" id="GO:0006801">
    <property type="term" value="P:superoxide metabolic process"/>
    <property type="evidence" value="ECO:0007669"/>
    <property type="project" value="InterPro"/>
</dbReference>
<dbReference type="Gene3D" id="2.60.40.200">
    <property type="entry name" value="Superoxide dismutase, copper/zinc binding domain"/>
    <property type="match status" value="1"/>
</dbReference>
<dbReference type="Pfam" id="PF00080">
    <property type="entry name" value="Sod_Cu"/>
    <property type="match status" value="1"/>
</dbReference>
<accession>U2XQU8</accession>
<protein>
    <submittedName>
        <fullName evidence="3">Peptide chain release factor 2 protein</fullName>
    </submittedName>
</protein>
<feature type="domain" description="Superoxide dismutase copper/zinc binding" evidence="2">
    <location>
        <begin position="48"/>
        <end position="163"/>
    </location>
</feature>
<proteinExistence type="inferred from homology"/>
<comment type="caution">
    <text evidence="3">The sequence shown here is derived from an EMBL/GenBank/DDBJ whole genome shotgun (WGS) entry which is preliminary data.</text>
</comment>
<organism evidence="3 4">
    <name type="scientific">Candidatus Micropelagius thuwalensis</name>
    <dbReference type="NCBI Taxonomy" id="1397666"/>
    <lineage>
        <taxon>Bacteria</taxon>
        <taxon>Pseudomonadati</taxon>
        <taxon>Pseudomonadota</taxon>
        <taxon>Alphaproteobacteria</taxon>
        <taxon>PS1 clade</taxon>
        <taxon>Candidatus Micropelagius</taxon>
    </lineage>
</organism>
<dbReference type="InterPro" id="IPR036423">
    <property type="entry name" value="SOD-like_Cu/Zn_dom_sf"/>
</dbReference>
<dbReference type="PROSITE" id="PS00087">
    <property type="entry name" value="SOD_CU_ZN_1"/>
    <property type="match status" value="1"/>
</dbReference>
<dbReference type="PRINTS" id="PR00068">
    <property type="entry name" value="CUZNDISMTASE"/>
</dbReference>
<name>U2XQU8_9PROT</name>
<reference evidence="3 4" key="1">
    <citation type="journal article" date="2014" name="FEMS Microbiol. Ecol.">
        <title>Genomic differentiation among two strains of the PS1 clade isolated from geographically separated marine habitats.</title>
        <authorList>
            <person name="Jimenez-Infante F."/>
            <person name="Ngugi D.K."/>
            <person name="Alam I."/>
            <person name="Rashid M."/>
            <person name="Baalawi W."/>
            <person name="Kamau A.A."/>
            <person name="Bajic V.B."/>
            <person name="Stingl U."/>
        </authorList>
    </citation>
    <scope>NUCLEOTIDE SEQUENCE [LARGE SCALE GENOMIC DNA]</scope>
    <source>
        <strain evidence="3 4">RS24</strain>
    </source>
</reference>
<keyword evidence="4" id="KW-1185">Reference proteome</keyword>
<dbReference type="GO" id="GO:0005507">
    <property type="term" value="F:copper ion binding"/>
    <property type="evidence" value="ECO:0007669"/>
    <property type="project" value="InterPro"/>
</dbReference>
<dbReference type="RefSeq" id="WP_021776520.1">
    <property type="nucleotide sequence ID" value="NZ_AWXE01000001.1"/>
</dbReference>
<dbReference type="CDD" id="cd00305">
    <property type="entry name" value="Cu-Zn_Superoxide_Dismutase"/>
    <property type="match status" value="1"/>
</dbReference>
<comment type="similarity">
    <text evidence="1">Belongs to the Cu-Zn superoxide dismutase family.</text>
</comment>
<evidence type="ECO:0000313" key="3">
    <source>
        <dbReference type="EMBL" id="ERL47502.1"/>
    </source>
</evidence>